<organism evidence="15 16">
    <name type="scientific">Parvibaculum lavamentivorans (strain DS-1 / DSM 13023 / NCIMB 13966)</name>
    <dbReference type="NCBI Taxonomy" id="402881"/>
    <lineage>
        <taxon>Bacteria</taxon>
        <taxon>Pseudomonadati</taxon>
        <taxon>Pseudomonadota</taxon>
        <taxon>Alphaproteobacteria</taxon>
        <taxon>Hyphomicrobiales</taxon>
        <taxon>Parvibaculaceae</taxon>
        <taxon>Parvibaculum</taxon>
    </lineage>
</organism>
<evidence type="ECO:0000256" key="3">
    <source>
        <dbReference type="ARBA" id="ARBA00010323"/>
    </source>
</evidence>
<evidence type="ECO:0000313" key="16">
    <source>
        <dbReference type="Proteomes" id="UP000006377"/>
    </source>
</evidence>
<feature type="transmembrane region" description="Helical" evidence="14">
    <location>
        <begin position="151"/>
        <end position="171"/>
    </location>
</feature>
<dbReference type="GO" id="GO:0005886">
    <property type="term" value="C:plasma membrane"/>
    <property type="evidence" value="ECO:0007669"/>
    <property type="project" value="UniProtKB-SubCell"/>
</dbReference>
<name>A7HUJ1_PARL1</name>
<protein>
    <recommendedName>
        <fullName evidence="4">Probable alginate O-acetylase AlgI</fullName>
    </recommendedName>
    <alternativeName>
        <fullName evidence="12">Alginate biosynthesis protein AlgI</fullName>
    </alternativeName>
</protein>
<dbReference type="PIRSF" id="PIRSF016636">
    <property type="entry name" value="AlgI_DltB"/>
    <property type="match status" value="1"/>
</dbReference>
<feature type="transmembrane region" description="Helical" evidence="14">
    <location>
        <begin position="455"/>
        <end position="481"/>
    </location>
</feature>
<accession>A7HUJ1</accession>
<evidence type="ECO:0000313" key="15">
    <source>
        <dbReference type="EMBL" id="ABS63574.1"/>
    </source>
</evidence>
<dbReference type="eggNOG" id="COG1696">
    <property type="taxonomic scope" value="Bacteria"/>
</dbReference>
<comment type="pathway">
    <text evidence="2">Glycan biosynthesis; alginate biosynthesis.</text>
</comment>
<feature type="transmembrane region" description="Helical" evidence="14">
    <location>
        <begin position="415"/>
        <end position="435"/>
    </location>
</feature>
<dbReference type="InterPro" id="IPR051085">
    <property type="entry name" value="MB_O-acyltransferase"/>
</dbReference>
<dbReference type="GO" id="GO:0016746">
    <property type="term" value="F:acyltransferase activity"/>
    <property type="evidence" value="ECO:0007669"/>
    <property type="project" value="UniProtKB-KW"/>
</dbReference>
<evidence type="ECO:0000256" key="5">
    <source>
        <dbReference type="ARBA" id="ARBA00022475"/>
    </source>
</evidence>
<evidence type="ECO:0000256" key="6">
    <source>
        <dbReference type="ARBA" id="ARBA00022679"/>
    </source>
</evidence>
<dbReference type="HOGENOM" id="CLU_025255_4_1_5"/>
<evidence type="ECO:0000256" key="2">
    <source>
        <dbReference type="ARBA" id="ARBA00005182"/>
    </source>
</evidence>
<dbReference type="InterPro" id="IPR024194">
    <property type="entry name" value="Ac/AlaTfrase_AlgI/DltB"/>
</dbReference>
<dbReference type="Pfam" id="PF03062">
    <property type="entry name" value="MBOAT"/>
    <property type="match status" value="1"/>
</dbReference>
<feature type="transmembrane region" description="Helical" evidence="14">
    <location>
        <begin position="377"/>
        <end position="394"/>
    </location>
</feature>
<evidence type="ECO:0000256" key="12">
    <source>
        <dbReference type="ARBA" id="ARBA00031030"/>
    </source>
</evidence>
<feature type="transmembrane region" description="Helical" evidence="14">
    <location>
        <begin position="118"/>
        <end position="139"/>
    </location>
</feature>
<evidence type="ECO:0000256" key="7">
    <source>
        <dbReference type="ARBA" id="ARBA00022692"/>
    </source>
</evidence>
<gene>
    <name evidence="15" type="ordered locus">Plav_1959</name>
</gene>
<dbReference type="AlphaFoldDB" id="A7HUJ1"/>
<proteinExistence type="inferred from homology"/>
<evidence type="ECO:0000256" key="13">
    <source>
        <dbReference type="PIRNR" id="PIRNR016636"/>
    </source>
</evidence>
<dbReference type="PANTHER" id="PTHR13285">
    <property type="entry name" value="ACYLTRANSFERASE"/>
    <property type="match status" value="1"/>
</dbReference>
<keyword evidence="11 13" id="KW-0012">Acyltransferase</keyword>
<evidence type="ECO:0000256" key="4">
    <source>
        <dbReference type="ARBA" id="ARBA00016084"/>
    </source>
</evidence>
<evidence type="ECO:0000256" key="1">
    <source>
        <dbReference type="ARBA" id="ARBA00004651"/>
    </source>
</evidence>
<dbReference type="InterPro" id="IPR004299">
    <property type="entry name" value="MBOAT_fam"/>
</dbReference>
<dbReference type="KEGG" id="pla:Plav_1959"/>
<comment type="subcellular location">
    <subcellularLocation>
        <location evidence="1">Cell membrane</location>
        <topology evidence="1">Multi-pass membrane protein</topology>
    </subcellularLocation>
</comment>
<keyword evidence="7 14" id="KW-0812">Transmembrane</keyword>
<keyword evidence="16" id="KW-1185">Reference proteome</keyword>
<feature type="transmembrane region" description="Helical" evidence="14">
    <location>
        <begin position="45"/>
        <end position="65"/>
    </location>
</feature>
<feature type="transmembrane region" description="Helical" evidence="14">
    <location>
        <begin position="191"/>
        <end position="213"/>
    </location>
</feature>
<keyword evidence="8" id="KW-0016">Alginate biosynthesis</keyword>
<dbReference type="PIRSF" id="PIRSF500217">
    <property type="entry name" value="AlgI"/>
    <property type="match status" value="1"/>
</dbReference>
<evidence type="ECO:0000256" key="10">
    <source>
        <dbReference type="ARBA" id="ARBA00023136"/>
    </source>
</evidence>
<dbReference type="RefSeq" id="WP_012110870.1">
    <property type="nucleotide sequence ID" value="NC_009719.1"/>
</dbReference>
<dbReference type="Proteomes" id="UP000006377">
    <property type="component" value="Chromosome"/>
</dbReference>
<evidence type="ECO:0000256" key="8">
    <source>
        <dbReference type="ARBA" id="ARBA00022841"/>
    </source>
</evidence>
<feature type="transmembrane region" description="Helical" evidence="14">
    <location>
        <begin position="315"/>
        <end position="338"/>
    </location>
</feature>
<keyword evidence="6 13" id="KW-0808">Transferase</keyword>
<sequence length="483" mass="54425">MLFPTIEFGIFFLIVFTVSWAVRWKPEIRKLVLLAASYFFYGWWDWRFLGLLFLSTLINHLAGLALARTEGVALRKLIVGVAVAAGLSILGFFKYYGFFLTSFAAVLETAGLERDLPFMQVILPVGISFFTFQGISYVVDVYRGHVKAEQSLVNVMLYISFFPQLVAGPIVRAADFLPQLHRPVALTRAHIDVGVVLILSGLAKKMVIANYLATELVDPVFFDPSAVGALDLLVGIYGYAIQIYCDFSGYSDIAIGVAALLGYRFLENFDQPYRASSLQDFWRRWHISLSTWLRDYLYVPLGGNRHGEARTYRNLFLTMFLGGIWHGAAWTFVFWGAFHGSMLALERFARRKLDEFAPAHPVHAGILASIGNGAQHLVGIVWTFHLVCFAWIFFRADSFSTAGSYLAGFFRWSETSQYATPFVVGLILLAMFFQFTPRHLGRWLARGIQWLPSPVLGMLLGGGIWLIWALAPEGVAPFIYFQF</sequence>
<comment type="similarity">
    <text evidence="3 13">Belongs to the membrane-bound acyltransferase family.</text>
</comment>
<keyword evidence="10 13" id="KW-0472">Membrane</keyword>
<keyword evidence="5 13" id="KW-1003">Cell membrane</keyword>
<dbReference type="OrthoDB" id="139172at2"/>
<dbReference type="GO" id="GO:0042121">
    <property type="term" value="P:alginic acid biosynthetic process"/>
    <property type="evidence" value="ECO:0007669"/>
    <property type="project" value="UniProtKB-KW"/>
</dbReference>
<evidence type="ECO:0000256" key="9">
    <source>
        <dbReference type="ARBA" id="ARBA00022989"/>
    </source>
</evidence>
<dbReference type="PANTHER" id="PTHR13285:SF23">
    <property type="entry name" value="TEICHOIC ACID D-ALANYLTRANSFERASE"/>
    <property type="match status" value="1"/>
</dbReference>
<reference evidence="15 16" key="1">
    <citation type="journal article" date="2011" name="Stand. Genomic Sci.">
        <title>Complete genome sequence of Parvibaculum lavamentivorans type strain (DS-1(T)).</title>
        <authorList>
            <person name="Schleheck D."/>
            <person name="Weiss M."/>
            <person name="Pitluck S."/>
            <person name="Bruce D."/>
            <person name="Land M.L."/>
            <person name="Han S."/>
            <person name="Saunders E."/>
            <person name="Tapia R."/>
            <person name="Detter C."/>
            <person name="Brettin T."/>
            <person name="Han J."/>
            <person name="Woyke T."/>
            <person name="Goodwin L."/>
            <person name="Pennacchio L."/>
            <person name="Nolan M."/>
            <person name="Cook A.M."/>
            <person name="Kjelleberg S."/>
            <person name="Thomas T."/>
        </authorList>
    </citation>
    <scope>NUCLEOTIDE SEQUENCE [LARGE SCALE GENOMIC DNA]</scope>
    <source>
        <strain evidence="16">DS-1 / DSM 13023 / NCIMB 13966</strain>
    </source>
</reference>
<dbReference type="STRING" id="402881.Plav_1959"/>
<keyword evidence="9 14" id="KW-1133">Transmembrane helix</keyword>
<feature type="transmembrane region" description="Helical" evidence="14">
    <location>
        <begin position="77"/>
        <end position="98"/>
    </location>
</feature>
<dbReference type="EMBL" id="CP000774">
    <property type="protein sequence ID" value="ABS63574.1"/>
    <property type="molecule type" value="Genomic_DNA"/>
</dbReference>
<evidence type="ECO:0000256" key="11">
    <source>
        <dbReference type="ARBA" id="ARBA00023315"/>
    </source>
</evidence>
<dbReference type="InterPro" id="IPR028362">
    <property type="entry name" value="AlgI"/>
</dbReference>
<evidence type="ECO:0000256" key="14">
    <source>
        <dbReference type="SAM" id="Phobius"/>
    </source>
</evidence>